<dbReference type="Proteomes" id="UP000236845">
    <property type="component" value="Unassembled WGS sequence"/>
</dbReference>
<dbReference type="InterPro" id="IPR050595">
    <property type="entry name" value="Bact_response_regulator"/>
</dbReference>
<protein>
    <submittedName>
        <fullName evidence="4">Response regulator</fullName>
    </submittedName>
</protein>
<dbReference type="InterPro" id="IPR011006">
    <property type="entry name" value="CheY-like_superfamily"/>
</dbReference>
<dbReference type="Pfam" id="PF00072">
    <property type="entry name" value="Response_reg"/>
    <property type="match status" value="1"/>
</dbReference>
<accession>A0A2H0YRM7</accession>
<dbReference type="InterPro" id="IPR001789">
    <property type="entry name" value="Sig_transdc_resp-reg_receiver"/>
</dbReference>
<organism evidence="4 5">
    <name type="scientific">Candidatus Kerfeldbacteria bacterium CG08_land_8_20_14_0_20_43_14</name>
    <dbReference type="NCBI Taxonomy" id="2014246"/>
    <lineage>
        <taxon>Bacteria</taxon>
        <taxon>Candidatus Kerfeldiibacteriota</taxon>
    </lineage>
</organism>
<dbReference type="EMBL" id="PEXW01000014">
    <property type="protein sequence ID" value="PIS40929.1"/>
    <property type="molecule type" value="Genomic_DNA"/>
</dbReference>
<evidence type="ECO:0000259" key="3">
    <source>
        <dbReference type="PROSITE" id="PS50110"/>
    </source>
</evidence>
<dbReference type="GO" id="GO:0000160">
    <property type="term" value="P:phosphorelay signal transduction system"/>
    <property type="evidence" value="ECO:0007669"/>
    <property type="project" value="InterPro"/>
</dbReference>
<evidence type="ECO:0000313" key="5">
    <source>
        <dbReference type="Proteomes" id="UP000236845"/>
    </source>
</evidence>
<proteinExistence type="predicted"/>
<dbReference type="PANTHER" id="PTHR44591:SF3">
    <property type="entry name" value="RESPONSE REGULATORY DOMAIN-CONTAINING PROTEIN"/>
    <property type="match status" value="1"/>
</dbReference>
<dbReference type="PANTHER" id="PTHR44591">
    <property type="entry name" value="STRESS RESPONSE REGULATOR PROTEIN 1"/>
    <property type="match status" value="1"/>
</dbReference>
<dbReference type="AlphaFoldDB" id="A0A2H0YRM7"/>
<reference evidence="5" key="1">
    <citation type="submission" date="2017-09" db="EMBL/GenBank/DDBJ databases">
        <title>Depth-based differentiation of microbial function through sediment-hosted aquifers and enrichment of novel symbionts in the deep terrestrial subsurface.</title>
        <authorList>
            <person name="Probst A.J."/>
            <person name="Ladd B."/>
            <person name="Jarett J.K."/>
            <person name="Geller-Mcgrath D.E."/>
            <person name="Sieber C.M.K."/>
            <person name="Emerson J.B."/>
            <person name="Anantharaman K."/>
            <person name="Thomas B.C."/>
            <person name="Malmstrom R."/>
            <person name="Stieglmeier M."/>
            <person name="Klingl A."/>
            <person name="Woyke T."/>
            <person name="Ryan C.M."/>
            <person name="Banfield J.F."/>
        </authorList>
    </citation>
    <scope>NUCLEOTIDE SEQUENCE [LARGE SCALE GENOMIC DNA]</scope>
</reference>
<evidence type="ECO:0000256" key="2">
    <source>
        <dbReference type="PROSITE-ProRule" id="PRU00169"/>
    </source>
</evidence>
<dbReference type="PROSITE" id="PS50110">
    <property type="entry name" value="RESPONSE_REGULATORY"/>
    <property type="match status" value="1"/>
</dbReference>
<name>A0A2H0YRM7_9BACT</name>
<evidence type="ECO:0000256" key="1">
    <source>
        <dbReference type="ARBA" id="ARBA00022553"/>
    </source>
</evidence>
<evidence type="ECO:0000313" key="4">
    <source>
        <dbReference type="EMBL" id="PIS40929.1"/>
    </source>
</evidence>
<dbReference type="SMART" id="SM00448">
    <property type="entry name" value="REC"/>
    <property type="match status" value="1"/>
</dbReference>
<gene>
    <name evidence="4" type="ORF">COT26_00695</name>
</gene>
<feature type="domain" description="Response regulatory" evidence="3">
    <location>
        <begin position="3"/>
        <end position="119"/>
    </location>
</feature>
<comment type="caution">
    <text evidence="4">The sequence shown here is derived from an EMBL/GenBank/DDBJ whole genome shotgun (WGS) entry which is preliminary data.</text>
</comment>
<sequence>MKKMLIFEDDIMLREMYTKKFLDSGFEVLAMPDASNAVADAKKNKPDIILMDIIMPKIDGFDATKNLMSDPQTSHIPILIVSNLGDPATIQKALWFGAKDIVVKANLTPDQLVKKTQAVLAGKPSEYILNPKLIEVLHIDTQSRPQRK</sequence>
<dbReference type="Gene3D" id="3.40.50.2300">
    <property type="match status" value="1"/>
</dbReference>
<keyword evidence="1 2" id="KW-0597">Phosphoprotein</keyword>
<dbReference type="SUPFAM" id="SSF52172">
    <property type="entry name" value="CheY-like"/>
    <property type="match status" value="1"/>
</dbReference>
<feature type="modified residue" description="4-aspartylphosphate" evidence="2">
    <location>
        <position position="52"/>
    </location>
</feature>